<evidence type="ECO:0000313" key="3">
    <source>
        <dbReference type="EMBL" id="SDJ31945.1"/>
    </source>
</evidence>
<dbReference type="InterPro" id="IPR055729">
    <property type="entry name" value="DUF7305"/>
</dbReference>
<dbReference type="OrthoDB" id="148042at2157"/>
<dbReference type="RefSeq" id="WP_092699074.1">
    <property type="nucleotide sequence ID" value="NZ_FNFC01000002.1"/>
</dbReference>
<sequence>MNAGEDERHSAVPNRAQSNAVAVVLMLGIMITGAAAVVTLGATAINDTEDRLSVDRAEQTLTQLDSKAGLVALGEARSQRIPLPAETGDEFTVDGDAGTLRVKLENRTDGSTPSWADPLVEVTLGTLEFDNGGARLGYQGGGVFRAAGGNGTLVSPPEFHYRNGTLTLPIVNITGDGLAGNTATVTQTGERRLFPLGSDANRTNPLDDHKVILTVQSEYYQGWGQYFEQRTDGGVEYNHSAQRVQLTLVTPIGTQTYENAITTTAGDFDIQGKGNSDKDDPTIDAYNSSAGTYATRAETADLSVTGAVDFGGNPYIYGNVTAESFTCKGSAEVTGAIRYVRSFNAGGNCDVGSNEQISAVPTTPSIAPFVSENLDSLADEQTPGTELTAGTYYNDTVSGITKVNTTDGDVTLGVEDLTIDNPITVEGEHDFTVFVNDSVDISASLTTADTHNATITTIYGASDFDATVSAELVGTVYAPDMTSTITVEDHVYGAAVAGQVIIENGDGGRVHFDTALEDERTIPEDASVVSITYLHITENGIDIS</sequence>
<dbReference type="InterPro" id="IPR055713">
    <property type="entry name" value="DUF7289"/>
</dbReference>
<keyword evidence="1" id="KW-0812">Transmembrane</keyword>
<gene>
    <name evidence="3" type="ORF">SAMN05216226_102118</name>
</gene>
<dbReference type="Pfam" id="PF23981">
    <property type="entry name" value="DUF7305"/>
    <property type="match status" value="1"/>
</dbReference>
<dbReference type="EMBL" id="FNFC01000002">
    <property type="protein sequence ID" value="SDJ31945.1"/>
    <property type="molecule type" value="Genomic_DNA"/>
</dbReference>
<dbReference type="Pfam" id="PF23960">
    <property type="entry name" value="DUF7289"/>
    <property type="match status" value="1"/>
</dbReference>
<reference evidence="3 4" key="1">
    <citation type="submission" date="2016-10" db="EMBL/GenBank/DDBJ databases">
        <authorList>
            <person name="de Groot N.N."/>
        </authorList>
    </citation>
    <scope>NUCLEOTIDE SEQUENCE [LARGE SCALE GENOMIC DNA]</scope>
    <source>
        <strain evidence="3 4">IBRC-M10015</strain>
    </source>
</reference>
<proteinExistence type="predicted"/>
<protein>
    <recommendedName>
        <fullName evidence="2">DUF7305 domain-containing protein</fullName>
    </recommendedName>
</protein>
<organism evidence="3 4">
    <name type="scientific">Halovenus aranensis</name>
    <dbReference type="NCBI Taxonomy" id="890420"/>
    <lineage>
        <taxon>Archaea</taxon>
        <taxon>Methanobacteriati</taxon>
        <taxon>Methanobacteriota</taxon>
        <taxon>Stenosarchaea group</taxon>
        <taxon>Halobacteria</taxon>
        <taxon>Halobacteriales</taxon>
        <taxon>Haloarculaceae</taxon>
        <taxon>Halovenus</taxon>
    </lineage>
</organism>
<evidence type="ECO:0000256" key="1">
    <source>
        <dbReference type="SAM" id="Phobius"/>
    </source>
</evidence>
<evidence type="ECO:0000259" key="2">
    <source>
        <dbReference type="Pfam" id="PF23981"/>
    </source>
</evidence>
<feature type="domain" description="DUF7305" evidence="2">
    <location>
        <begin position="353"/>
        <end position="518"/>
    </location>
</feature>
<evidence type="ECO:0000313" key="4">
    <source>
        <dbReference type="Proteomes" id="UP000198856"/>
    </source>
</evidence>
<keyword evidence="1" id="KW-0472">Membrane</keyword>
<accession>A0A1G8ST50</accession>
<dbReference type="Proteomes" id="UP000198856">
    <property type="component" value="Unassembled WGS sequence"/>
</dbReference>
<feature type="transmembrane region" description="Helical" evidence="1">
    <location>
        <begin position="21"/>
        <end position="45"/>
    </location>
</feature>
<keyword evidence="1" id="KW-1133">Transmembrane helix</keyword>
<dbReference type="AlphaFoldDB" id="A0A1G8ST50"/>
<keyword evidence="4" id="KW-1185">Reference proteome</keyword>
<name>A0A1G8ST50_9EURY</name>